<evidence type="ECO:0000313" key="1">
    <source>
        <dbReference type="EMBL" id="RMD77439.1"/>
    </source>
</evidence>
<gene>
    <name evidence="1" type="ORF">D6810_00970</name>
</gene>
<reference evidence="1 2" key="1">
    <citation type="submission" date="2018-10" db="EMBL/GenBank/DDBJ databases">
        <title>Thermophilic Lithotrophy and Phototrophy in an Intertidal, Iron-rich, Geothermal Spring.</title>
        <authorList>
            <person name="Ward L.M."/>
            <person name="Idei A."/>
            <person name="Nakagawa M."/>
            <person name="Ueno Y."/>
            <person name="Fischer W."/>
            <person name="Mcglynn S.E."/>
        </authorList>
    </citation>
    <scope>NUCLEOTIDE SEQUENCE [LARGE SCALE GENOMIC DNA]</scope>
    <source>
        <strain evidence="1">J137</strain>
    </source>
</reference>
<dbReference type="EMBL" id="RFKV01000032">
    <property type="protein sequence ID" value="RMD77439.1"/>
    <property type="molecule type" value="Genomic_DNA"/>
</dbReference>
<protein>
    <submittedName>
        <fullName evidence="1">Uncharacterized protein</fullName>
    </submittedName>
</protein>
<evidence type="ECO:0000313" key="2">
    <source>
        <dbReference type="Proteomes" id="UP000269410"/>
    </source>
</evidence>
<feature type="non-terminal residue" evidence="1">
    <location>
        <position position="1"/>
    </location>
</feature>
<dbReference type="AlphaFoldDB" id="A0A3M0YZH4"/>
<comment type="caution">
    <text evidence="1">The sequence shown here is derived from an EMBL/GenBank/DDBJ whole genome shotgun (WGS) entry which is preliminary data.</text>
</comment>
<name>A0A3M0YZH4_9BACT</name>
<proteinExistence type="predicted"/>
<sequence length="137" mass="16148">VFILLVSGLVVVFLIFNIIRYQTQLNRDREREISAKAIYTKIIEFRNKNGVLPEYIDLRFKVKLQNEVVEDIKLTKDRRFNPNDSIKSTEIGSIYCYKKFGNEFAFGVKYEASGSWLDLGDYRCQDDYVPNNFEVLR</sequence>
<organism evidence="1 2">
    <name type="scientific">Candidatus Dojkabacteria bacterium</name>
    <dbReference type="NCBI Taxonomy" id="2099670"/>
    <lineage>
        <taxon>Bacteria</taxon>
        <taxon>Candidatus Dojkabacteria</taxon>
    </lineage>
</organism>
<dbReference type="Proteomes" id="UP000269410">
    <property type="component" value="Unassembled WGS sequence"/>
</dbReference>
<accession>A0A3M0YZH4</accession>